<reference evidence="2" key="1">
    <citation type="submission" date="2019-02" db="EMBL/GenBank/DDBJ databases">
        <authorList>
            <person name="Gruber-Vodicka R. H."/>
            <person name="Seah K. B. B."/>
        </authorList>
    </citation>
    <scope>NUCLEOTIDE SEQUENCE</scope>
    <source>
        <strain evidence="1">BECK_BZ197</strain>
        <strain evidence="3">BECK_BZ198</strain>
        <strain evidence="2">BECK_BZ199</strain>
    </source>
</reference>
<organism evidence="2">
    <name type="scientific">Candidatus Kentrum sp. MB</name>
    <dbReference type="NCBI Taxonomy" id="2138164"/>
    <lineage>
        <taxon>Bacteria</taxon>
        <taxon>Pseudomonadati</taxon>
        <taxon>Pseudomonadota</taxon>
        <taxon>Gammaproteobacteria</taxon>
        <taxon>Candidatus Kentrum</taxon>
    </lineage>
</organism>
<evidence type="ECO:0000313" key="3">
    <source>
        <dbReference type="EMBL" id="VFK76856.1"/>
    </source>
</evidence>
<evidence type="ECO:0000313" key="1">
    <source>
        <dbReference type="EMBL" id="VFK32176.1"/>
    </source>
</evidence>
<proteinExistence type="predicted"/>
<protein>
    <submittedName>
        <fullName evidence="2">Uncharacterized protein</fullName>
    </submittedName>
</protein>
<dbReference type="EMBL" id="CAADGH010000079">
    <property type="protein sequence ID" value="VFK76856.1"/>
    <property type="molecule type" value="Genomic_DNA"/>
</dbReference>
<dbReference type="EMBL" id="CAADFO010000104">
    <property type="protein sequence ID" value="VFK32176.1"/>
    <property type="molecule type" value="Genomic_DNA"/>
</dbReference>
<accession>A0A450XZ85</accession>
<dbReference type="EMBL" id="CAADFQ010000077">
    <property type="protein sequence ID" value="VFK34608.1"/>
    <property type="molecule type" value="Genomic_DNA"/>
</dbReference>
<name>A0A450XZ85_9GAMM</name>
<sequence length="93" mass="10547">MQTDLYVLDWNGVDTALGSMTDTQRNILASLFGIIGYNQIDSTELRIQRSMNLRAYLIMPAAYDHFVQNLVVAQTLESFLVSDSPGWEPFAWT</sequence>
<evidence type="ECO:0000313" key="2">
    <source>
        <dbReference type="EMBL" id="VFK34608.1"/>
    </source>
</evidence>
<dbReference type="AlphaFoldDB" id="A0A450XZ85"/>
<gene>
    <name evidence="1" type="ORF">BECKMB1821G_GA0114241_11049</name>
    <name evidence="3" type="ORF">BECKMB1821H_GA0114242_10797</name>
    <name evidence="2" type="ORF">BECKMB1821I_GA0114274_107717</name>
</gene>